<keyword evidence="9" id="KW-0732">Signal</keyword>
<evidence type="ECO:0000259" key="10">
    <source>
        <dbReference type="PROSITE" id="PS52035"/>
    </source>
</evidence>
<feature type="domain" description="Peptidase M14" evidence="10">
    <location>
        <begin position="73"/>
        <end position="379"/>
    </location>
</feature>
<evidence type="ECO:0000256" key="5">
    <source>
        <dbReference type="ARBA" id="ARBA00022833"/>
    </source>
</evidence>
<keyword evidence="3" id="KW-0645">Protease</keyword>
<keyword evidence="12" id="KW-1185">Reference proteome</keyword>
<keyword evidence="6" id="KW-0482">Metalloprotease</keyword>
<feature type="compositionally biased region" description="Polar residues" evidence="8">
    <location>
        <begin position="177"/>
        <end position="195"/>
    </location>
</feature>
<dbReference type="GO" id="GO:0004180">
    <property type="term" value="F:carboxypeptidase activity"/>
    <property type="evidence" value="ECO:0007669"/>
    <property type="project" value="UniProtKB-KW"/>
</dbReference>
<dbReference type="PANTHER" id="PTHR11705">
    <property type="entry name" value="PROTEASE FAMILY M14 CARBOXYPEPTIDASE A,B"/>
    <property type="match status" value="1"/>
</dbReference>
<feature type="region of interest" description="Disordered" evidence="8">
    <location>
        <begin position="177"/>
        <end position="214"/>
    </location>
</feature>
<evidence type="ECO:0000256" key="4">
    <source>
        <dbReference type="ARBA" id="ARBA00022801"/>
    </source>
</evidence>
<evidence type="ECO:0000256" key="3">
    <source>
        <dbReference type="ARBA" id="ARBA00022670"/>
    </source>
</evidence>
<dbReference type="Proteomes" id="UP000199663">
    <property type="component" value="Unassembled WGS sequence"/>
</dbReference>
<keyword evidence="5" id="KW-0862">Zinc</keyword>
<comment type="caution">
    <text evidence="7">Lacks conserved residue(s) required for the propagation of feature annotation.</text>
</comment>
<sequence length="640" mass="72955">MKKYLSVFTLSVFSVMGASGQDYGLSPMKIWPENNEQSTFYTVAGERHGQSFFKKHKFPEVEYVPKDQLTFDIYHSPDVMYHWFIKWAEQFPDITALYEVDKSYEGRPILQMTITNKKTGKDTDKPAAYFEGGRHGGEVTSSESVLWLAKHLLENYGKDPEITKLIDSKTIYLRPQNNPDGSTMYLNTEQRNRSTVRPHDEDGDGLLDEDPEEDLNGDAVIHNMRKKAVTEKEKEEANYILDPRDPSGRLMKRVLDGKGDWLLFTEGIDNDGDGKYNEDGIGGLDLHRNYPENWRPDRNGDLTGRGYTQGGAGEFPLSEIETRSTVLFLLSHPNISVVNSLDTRVPMHLRPPSTSSGAESMFPKDLAIYERLDSLGITITGYPWAGDVYETYSTRYKVNRVTGDPLKPSPLFGHGPDFGYFYYGSIWYGDELWNNGAMKDYDGDGVYDDYDALRWDDEENKSNGFKKWEKFDHPQLGEVEIGGFHPKFFSQNGPPWQLEGWIKKQSLFNLAMAKELPQIELEKVDVKKGSNGMYQIDVTWTNSGKLPVALEQAKRVKIVQEDRLMLEFDKELTKGFENAKVQITSPELYEKTIYTGYTDPGETKTASFTVKINQKEPVKAKLKLLSTRGGYVEREIILGN</sequence>
<feature type="chain" id="PRO_5046253204" evidence="9">
    <location>
        <begin position="21"/>
        <end position="640"/>
    </location>
</feature>
<dbReference type="EMBL" id="FNQC01000026">
    <property type="protein sequence ID" value="SDZ56558.1"/>
    <property type="molecule type" value="Genomic_DNA"/>
</dbReference>
<evidence type="ECO:0000313" key="11">
    <source>
        <dbReference type="EMBL" id="SDZ56558.1"/>
    </source>
</evidence>
<evidence type="ECO:0000256" key="6">
    <source>
        <dbReference type="ARBA" id="ARBA00023049"/>
    </source>
</evidence>
<evidence type="ECO:0000256" key="7">
    <source>
        <dbReference type="PROSITE-ProRule" id="PRU01379"/>
    </source>
</evidence>
<dbReference type="InterPro" id="IPR000834">
    <property type="entry name" value="Peptidase_M14"/>
</dbReference>
<comment type="cofactor">
    <cofactor evidence="1">
        <name>Zn(2+)</name>
        <dbReference type="ChEBI" id="CHEBI:29105"/>
    </cofactor>
</comment>
<dbReference type="CDD" id="cd06905">
    <property type="entry name" value="M14-like"/>
    <property type="match status" value="1"/>
</dbReference>
<comment type="caution">
    <text evidence="11">The sequence shown here is derived from an EMBL/GenBank/DDBJ whole genome shotgun (WGS) entry which is preliminary data.</text>
</comment>
<dbReference type="PROSITE" id="PS52035">
    <property type="entry name" value="PEPTIDASE_M14"/>
    <property type="match status" value="1"/>
</dbReference>
<proteinExistence type="inferred from homology"/>
<reference evidence="11 12" key="1">
    <citation type="submission" date="2016-10" db="EMBL/GenBank/DDBJ databases">
        <authorList>
            <person name="Varghese N."/>
            <person name="Submissions S."/>
        </authorList>
    </citation>
    <scope>NUCLEOTIDE SEQUENCE [LARGE SCALE GENOMIC DNA]</scope>
    <source>
        <strain evidence="11 12">DSM 17997</strain>
    </source>
</reference>
<accession>A0A1H3U2G5</accession>
<name>A0A1H3U2G5_9BACT</name>
<dbReference type="Gene3D" id="3.40.630.10">
    <property type="entry name" value="Zn peptidases"/>
    <property type="match status" value="1"/>
</dbReference>
<keyword evidence="11" id="KW-0121">Carboxypeptidase</keyword>
<evidence type="ECO:0000256" key="1">
    <source>
        <dbReference type="ARBA" id="ARBA00001947"/>
    </source>
</evidence>
<comment type="similarity">
    <text evidence="2 7">Belongs to the peptidase M14 family.</text>
</comment>
<dbReference type="PANTHER" id="PTHR11705:SF143">
    <property type="entry name" value="SLL0236 PROTEIN"/>
    <property type="match status" value="1"/>
</dbReference>
<dbReference type="RefSeq" id="WP_019600541.1">
    <property type="nucleotide sequence ID" value="NZ_FNQC01000026.1"/>
</dbReference>
<evidence type="ECO:0000256" key="8">
    <source>
        <dbReference type="SAM" id="MobiDB-lite"/>
    </source>
</evidence>
<feature type="compositionally biased region" description="Acidic residues" evidence="8">
    <location>
        <begin position="201"/>
        <end position="214"/>
    </location>
</feature>
<evidence type="ECO:0000256" key="9">
    <source>
        <dbReference type="SAM" id="SignalP"/>
    </source>
</evidence>
<organism evidence="11 12">
    <name type="scientific">Rhodonellum ikkaensis</name>
    <dbReference type="NCBI Taxonomy" id="336829"/>
    <lineage>
        <taxon>Bacteria</taxon>
        <taxon>Pseudomonadati</taxon>
        <taxon>Bacteroidota</taxon>
        <taxon>Cytophagia</taxon>
        <taxon>Cytophagales</taxon>
        <taxon>Cytophagaceae</taxon>
        <taxon>Rhodonellum</taxon>
    </lineage>
</organism>
<gene>
    <name evidence="11" type="ORF">SAMN05444412_1262</name>
</gene>
<dbReference type="Pfam" id="PF00246">
    <property type="entry name" value="Peptidase_M14"/>
    <property type="match status" value="1"/>
</dbReference>
<dbReference type="SMART" id="SM00631">
    <property type="entry name" value="Zn_pept"/>
    <property type="match status" value="1"/>
</dbReference>
<keyword evidence="4" id="KW-0378">Hydrolase</keyword>
<dbReference type="SUPFAM" id="SSF53187">
    <property type="entry name" value="Zn-dependent exopeptidases"/>
    <property type="match status" value="1"/>
</dbReference>
<evidence type="ECO:0000256" key="2">
    <source>
        <dbReference type="ARBA" id="ARBA00005988"/>
    </source>
</evidence>
<protein>
    <submittedName>
        <fullName evidence="11">Zinc carboxypeptidase</fullName>
    </submittedName>
</protein>
<evidence type="ECO:0000313" key="12">
    <source>
        <dbReference type="Proteomes" id="UP000199663"/>
    </source>
</evidence>
<feature type="signal peptide" evidence="9">
    <location>
        <begin position="1"/>
        <end position="20"/>
    </location>
</feature>
<dbReference type="PRINTS" id="PR00765">
    <property type="entry name" value="CRBOXYPTASEA"/>
</dbReference>